<comment type="similarity">
    <text evidence="1">Belongs to the PIH1 family.</text>
</comment>
<dbReference type="GO" id="GO:0006364">
    <property type="term" value="P:rRNA processing"/>
    <property type="evidence" value="ECO:0007669"/>
    <property type="project" value="TreeGrafter"/>
</dbReference>
<evidence type="ECO:0000313" key="5">
    <source>
        <dbReference type="WBParaSite" id="ALUE_0001873201-mRNA-1"/>
    </source>
</evidence>
<dbReference type="Pfam" id="PF08190">
    <property type="entry name" value="PIH1"/>
    <property type="match status" value="1"/>
</dbReference>
<evidence type="ECO:0000313" key="4">
    <source>
        <dbReference type="Proteomes" id="UP000036681"/>
    </source>
</evidence>
<dbReference type="PANTHER" id="PTHR22997:SF0">
    <property type="entry name" value="PIH1 DOMAIN-CONTAINING PROTEIN 1"/>
    <property type="match status" value="1"/>
</dbReference>
<sequence length="282" mass="32436">MIVETSTTGEEEAWIVNPSPGYVIKYKEVNLHQGLFSDKGNSKLFLNICHCLELPPPIDDLDEDQVATILDSDDPSRYRIPLSVGELECIRDNRGENAAKIDIVVNSNFFTKRLQKNEFFRQLLLLVTSEAIAKKHAIKLDLKKAIKLKNRKVMGELSTQRIRKRPEKSVIEEIKNDLKEEDTSLDDPFAELEASSRPRNYQLIVRDGKELLIKVKLPEVEPPVDKSERLRIRMNDDHVFVIQDRSRTVADFYLPFPVDYENADVELLVDERTLKIIAPIVL</sequence>
<dbReference type="GO" id="GO:0097255">
    <property type="term" value="C:R2TP complex"/>
    <property type="evidence" value="ECO:0007669"/>
    <property type="project" value="TreeGrafter"/>
</dbReference>
<evidence type="ECO:0000259" key="3">
    <source>
        <dbReference type="Pfam" id="PF08190"/>
    </source>
</evidence>
<reference evidence="5" key="1">
    <citation type="submission" date="2017-02" db="UniProtKB">
        <authorList>
            <consortium name="WormBaseParasite"/>
        </authorList>
    </citation>
    <scope>IDENTIFICATION</scope>
</reference>
<dbReference type="WBParaSite" id="ALUE_0001873201-mRNA-1">
    <property type="protein sequence ID" value="ALUE_0001873201-mRNA-1"/>
    <property type="gene ID" value="ALUE_0001873201"/>
</dbReference>
<dbReference type="GO" id="GO:1990904">
    <property type="term" value="C:ribonucleoprotein complex"/>
    <property type="evidence" value="ECO:0007669"/>
    <property type="project" value="TreeGrafter"/>
</dbReference>
<dbReference type="GO" id="GO:0005737">
    <property type="term" value="C:cytoplasm"/>
    <property type="evidence" value="ECO:0007669"/>
    <property type="project" value="TreeGrafter"/>
</dbReference>
<comment type="function">
    <text evidence="2">Involved in the assembly of C/D box small nucleolar ribonucleoprotein (snoRNP) particles. Recruits the SWI/SNF complex to the core promoter of rRNA genes and enhances pre-rRNA transcription. Mediates interaction of TELO2 with the R2TP complex which is necessary for the stability of MTOR and SMG1. Positively regulates the assembly and activity of the mTORC1 complex.</text>
</comment>
<dbReference type="Proteomes" id="UP000036681">
    <property type="component" value="Unplaced"/>
</dbReference>
<protein>
    <submittedName>
        <fullName evidence="5">PIH1 domain-containing protein</fullName>
    </submittedName>
</protein>
<dbReference type="InterPro" id="IPR050734">
    <property type="entry name" value="PIH1/Kintoun_subfamily"/>
</dbReference>
<keyword evidence="4" id="KW-1185">Reference proteome</keyword>
<proteinExistence type="inferred from homology"/>
<dbReference type="GO" id="GO:0000492">
    <property type="term" value="P:box C/D snoRNP assembly"/>
    <property type="evidence" value="ECO:0007669"/>
    <property type="project" value="TreeGrafter"/>
</dbReference>
<dbReference type="PANTHER" id="PTHR22997">
    <property type="entry name" value="PIH1 DOMAIN-CONTAINING PROTEIN 1"/>
    <property type="match status" value="1"/>
</dbReference>
<evidence type="ECO:0000256" key="2">
    <source>
        <dbReference type="ARBA" id="ARBA00046233"/>
    </source>
</evidence>
<accession>A0A0M3IJC3</accession>
<feature type="domain" description="PIH1 N-terminal" evidence="3">
    <location>
        <begin position="11"/>
        <end position="167"/>
    </location>
</feature>
<name>A0A0M3IJC3_ASCLU</name>
<organism evidence="4 5">
    <name type="scientific">Ascaris lumbricoides</name>
    <name type="common">Giant roundworm</name>
    <dbReference type="NCBI Taxonomy" id="6252"/>
    <lineage>
        <taxon>Eukaryota</taxon>
        <taxon>Metazoa</taxon>
        <taxon>Ecdysozoa</taxon>
        <taxon>Nematoda</taxon>
        <taxon>Chromadorea</taxon>
        <taxon>Rhabditida</taxon>
        <taxon>Spirurina</taxon>
        <taxon>Ascaridomorpha</taxon>
        <taxon>Ascaridoidea</taxon>
        <taxon>Ascarididae</taxon>
        <taxon>Ascaris</taxon>
    </lineage>
</organism>
<evidence type="ECO:0000256" key="1">
    <source>
        <dbReference type="ARBA" id="ARBA00008511"/>
    </source>
</evidence>
<dbReference type="AlphaFoldDB" id="A0A0M3IJC3"/>
<dbReference type="InterPro" id="IPR012981">
    <property type="entry name" value="PIH1_N"/>
</dbReference>